<feature type="non-terminal residue" evidence="1">
    <location>
        <position position="1"/>
    </location>
</feature>
<accession>A0AAV1S2H4</accession>
<dbReference type="EMBL" id="CAWUPB010001160">
    <property type="protein sequence ID" value="CAK7343078.1"/>
    <property type="molecule type" value="Genomic_DNA"/>
</dbReference>
<reference evidence="1 2" key="1">
    <citation type="submission" date="2024-01" db="EMBL/GenBank/DDBJ databases">
        <authorList>
            <person name="Waweru B."/>
        </authorList>
    </citation>
    <scope>NUCLEOTIDE SEQUENCE [LARGE SCALE GENOMIC DNA]</scope>
</reference>
<comment type="caution">
    <text evidence="1">The sequence shown here is derived from an EMBL/GenBank/DDBJ whole genome shotgun (WGS) entry which is preliminary data.</text>
</comment>
<name>A0AAV1S2H4_9ROSI</name>
<dbReference type="Proteomes" id="UP001314170">
    <property type="component" value="Unassembled WGS sequence"/>
</dbReference>
<gene>
    <name evidence="1" type="ORF">DCAF_LOCUS17123</name>
</gene>
<feature type="non-terminal residue" evidence="1">
    <location>
        <position position="67"/>
    </location>
</feature>
<keyword evidence="2" id="KW-1185">Reference proteome</keyword>
<evidence type="ECO:0000313" key="1">
    <source>
        <dbReference type="EMBL" id="CAK7343078.1"/>
    </source>
</evidence>
<organism evidence="1 2">
    <name type="scientific">Dovyalis caffra</name>
    <dbReference type="NCBI Taxonomy" id="77055"/>
    <lineage>
        <taxon>Eukaryota</taxon>
        <taxon>Viridiplantae</taxon>
        <taxon>Streptophyta</taxon>
        <taxon>Embryophyta</taxon>
        <taxon>Tracheophyta</taxon>
        <taxon>Spermatophyta</taxon>
        <taxon>Magnoliopsida</taxon>
        <taxon>eudicotyledons</taxon>
        <taxon>Gunneridae</taxon>
        <taxon>Pentapetalae</taxon>
        <taxon>rosids</taxon>
        <taxon>fabids</taxon>
        <taxon>Malpighiales</taxon>
        <taxon>Salicaceae</taxon>
        <taxon>Flacourtieae</taxon>
        <taxon>Dovyalis</taxon>
    </lineage>
</organism>
<evidence type="ECO:0000313" key="2">
    <source>
        <dbReference type="Proteomes" id="UP001314170"/>
    </source>
</evidence>
<dbReference type="AlphaFoldDB" id="A0AAV1S2H4"/>
<proteinExistence type="predicted"/>
<sequence>RAYGDALFDGDGFMGEDNDEAWWHFTAKVGVGLCGKMEAHIGYKTTTRYLKVGQLEGIIQGCRGLLA</sequence>
<protein>
    <submittedName>
        <fullName evidence="1">Uncharacterized protein</fullName>
    </submittedName>
</protein>